<dbReference type="InterPro" id="IPR035952">
    <property type="entry name" value="Rhomboid-like_sf"/>
</dbReference>
<dbReference type="GO" id="GO:0008233">
    <property type="term" value="F:peptidase activity"/>
    <property type="evidence" value="ECO:0007669"/>
    <property type="project" value="UniProtKB-KW"/>
</dbReference>
<evidence type="ECO:0000256" key="2">
    <source>
        <dbReference type="ARBA" id="ARBA00022692"/>
    </source>
</evidence>
<name>A0ABX7M716_9RHOO</name>
<evidence type="ECO:0000259" key="6">
    <source>
        <dbReference type="Pfam" id="PF01694"/>
    </source>
</evidence>
<feature type="transmembrane region" description="Helical" evidence="5">
    <location>
        <begin position="85"/>
        <end position="105"/>
    </location>
</feature>
<keyword evidence="7" id="KW-0378">Hydrolase</keyword>
<feature type="domain" description="Peptidase S54 rhomboid" evidence="6">
    <location>
        <begin position="43"/>
        <end position="187"/>
    </location>
</feature>
<proteinExistence type="predicted"/>
<dbReference type="SUPFAM" id="SSF144091">
    <property type="entry name" value="Rhomboid-like"/>
    <property type="match status" value="1"/>
</dbReference>
<gene>
    <name evidence="7" type="ORF">JY500_02545</name>
</gene>
<evidence type="ECO:0000313" key="8">
    <source>
        <dbReference type="Proteomes" id="UP000663570"/>
    </source>
</evidence>
<dbReference type="InterPro" id="IPR022764">
    <property type="entry name" value="Peptidase_S54_rhomboid_dom"/>
</dbReference>
<reference evidence="7 8" key="1">
    <citation type="submission" date="2021-02" db="EMBL/GenBank/DDBJ databases">
        <title>Niveibacterium changnyeongensis HC41.</title>
        <authorList>
            <person name="Kang M."/>
        </authorList>
    </citation>
    <scope>NUCLEOTIDE SEQUENCE [LARGE SCALE GENOMIC DNA]</scope>
    <source>
        <strain evidence="7 8">HC41</strain>
    </source>
</reference>
<dbReference type="GO" id="GO:0006508">
    <property type="term" value="P:proteolysis"/>
    <property type="evidence" value="ECO:0007669"/>
    <property type="project" value="UniProtKB-KW"/>
</dbReference>
<keyword evidence="7" id="KW-0645">Protease</keyword>
<dbReference type="Pfam" id="PF01694">
    <property type="entry name" value="Rhomboid"/>
    <property type="match status" value="1"/>
</dbReference>
<evidence type="ECO:0000256" key="3">
    <source>
        <dbReference type="ARBA" id="ARBA00022989"/>
    </source>
</evidence>
<organism evidence="7 8">
    <name type="scientific">Niveibacterium microcysteis</name>
    <dbReference type="NCBI Taxonomy" id="2811415"/>
    <lineage>
        <taxon>Bacteria</taxon>
        <taxon>Pseudomonadati</taxon>
        <taxon>Pseudomonadota</taxon>
        <taxon>Betaproteobacteria</taxon>
        <taxon>Rhodocyclales</taxon>
        <taxon>Rhodocyclaceae</taxon>
        <taxon>Niveibacterium</taxon>
    </lineage>
</organism>
<comment type="subcellular location">
    <subcellularLocation>
        <location evidence="1">Membrane</location>
        <topology evidence="1">Multi-pass membrane protein</topology>
    </subcellularLocation>
</comment>
<evidence type="ECO:0000313" key="7">
    <source>
        <dbReference type="EMBL" id="QSI77555.1"/>
    </source>
</evidence>
<keyword evidence="3 5" id="KW-1133">Transmembrane helix</keyword>
<feature type="transmembrane region" description="Helical" evidence="5">
    <location>
        <begin position="111"/>
        <end position="127"/>
    </location>
</feature>
<feature type="transmembrane region" description="Helical" evidence="5">
    <location>
        <begin position="134"/>
        <end position="155"/>
    </location>
</feature>
<evidence type="ECO:0000256" key="5">
    <source>
        <dbReference type="SAM" id="Phobius"/>
    </source>
</evidence>
<evidence type="ECO:0000256" key="4">
    <source>
        <dbReference type="ARBA" id="ARBA00023136"/>
    </source>
</evidence>
<keyword evidence="8" id="KW-1185">Reference proteome</keyword>
<dbReference type="EMBL" id="CP071060">
    <property type="protein sequence ID" value="QSI77555.1"/>
    <property type="molecule type" value="Genomic_DNA"/>
</dbReference>
<evidence type="ECO:0000256" key="1">
    <source>
        <dbReference type="ARBA" id="ARBA00004141"/>
    </source>
</evidence>
<feature type="transmembrane region" description="Helical" evidence="5">
    <location>
        <begin position="167"/>
        <end position="187"/>
    </location>
</feature>
<accession>A0ABX7M716</accession>
<dbReference type="Gene3D" id="1.20.1540.10">
    <property type="entry name" value="Rhomboid-like"/>
    <property type="match status" value="1"/>
</dbReference>
<keyword evidence="2 5" id="KW-0812">Transmembrane</keyword>
<keyword evidence="4 5" id="KW-0472">Membrane</keyword>
<dbReference type="RefSeq" id="WP_206254971.1">
    <property type="nucleotide sequence ID" value="NZ_CP071060.1"/>
</dbReference>
<feature type="transmembrane region" description="Helical" evidence="5">
    <location>
        <begin position="51"/>
        <end position="73"/>
    </location>
</feature>
<sequence>MNTHLRWPSASLAIAAISLAAIALPDAWVTKFELTRAPLAGAALWQLWSGHLLHFGTAHALTDLVTLITAAAIVESALGSRRVSLLYCVAAPVLSLATLLTASALTAYRGASALAVMMGFAAAGVLWREARLRAPVVLLITAFAAKLAGDALGSATDLAGLPAGVAVVWQAHAAGALLGAGIALRLAREGSAGRYGMIST</sequence>
<protein>
    <submittedName>
        <fullName evidence="7">Rhomboid family intramembrane serine protease</fullName>
    </submittedName>
</protein>
<dbReference type="Proteomes" id="UP000663570">
    <property type="component" value="Chromosome"/>
</dbReference>